<evidence type="ECO:0000256" key="2">
    <source>
        <dbReference type="ARBA" id="ARBA00008107"/>
    </source>
</evidence>
<sequence length="252" mass="28695">MRTIYREHLDAFSRDLIEMCNNVRELMDNATIALLTQSLDHAEDALSSTDALDVIRQRCEVRSMQLLALESPVASDLRQVVSSIYIVEDFERMGALATHIAKLARLRHPHPVVPETMVALVDELVRLARELGTQTEELLSDPDPDAAVTLRDADDEVDTMTSYILNVTTNQQWEHSAREAVDLALLCRYFERYSDHCVNVAARTVFLATGMKPEAYLEHRRSGDGFDMDERFAVIEKRFDRRSRINPGHPLV</sequence>
<comment type="function">
    <text evidence="7">Plays a role in the regulation of phosphate uptake.</text>
</comment>
<reference evidence="9 10" key="1">
    <citation type="submission" date="2020-11" db="EMBL/GenBank/DDBJ databases">
        <title>Corynebacterium sp. MC1420.</title>
        <authorList>
            <person name="Zhou J."/>
        </authorList>
    </citation>
    <scope>NUCLEOTIDE SEQUENCE [LARGE SCALE GENOMIC DNA]</scope>
    <source>
        <strain evidence="9 10">MC1420</strain>
    </source>
</reference>
<dbReference type="InterPro" id="IPR038078">
    <property type="entry name" value="PhoU-like_sf"/>
</dbReference>
<evidence type="ECO:0000256" key="6">
    <source>
        <dbReference type="ARBA" id="ARBA00022592"/>
    </source>
</evidence>
<dbReference type="NCBIfam" id="TIGR02135">
    <property type="entry name" value="phoU_full"/>
    <property type="match status" value="1"/>
</dbReference>
<dbReference type="GO" id="GO:0006817">
    <property type="term" value="P:phosphate ion transport"/>
    <property type="evidence" value="ECO:0007669"/>
    <property type="project" value="UniProtKB-KW"/>
</dbReference>
<dbReference type="Proteomes" id="UP000594586">
    <property type="component" value="Chromosome"/>
</dbReference>
<dbReference type="RefSeq" id="WP_165002227.1">
    <property type="nucleotide sequence ID" value="NZ_CP064955.1"/>
</dbReference>
<name>A0A7T0PFG1_9CORY</name>
<dbReference type="Pfam" id="PF01895">
    <property type="entry name" value="PhoU"/>
    <property type="match status" value="2"/>
</dbReference>
<protein>
    <recommendedName>
        <fullName evidence="7">Phosphate-specific transport system accessory protein PhoU</fullName>
    </recommendedName>
</protein>
<dbReference type="GO" id="GO:0005737">
    <property type="term" value="C:cytoplasm"/>
    <property type="evidence" value="ECO:0007669"/>
    <property type="project" value="UniProtKB-SubCell"/>
</dbReference>
<evidence type="ECO:0000313" key="10">
    <source>
        <dbReference type="Proteomes" id="UP000594586"/>
    </source>
</evidence>
<dbReference type="GO" id="GO:0045936">
    <property type="term" value="P:negative regulation of phosphate metabolic process"/>
    <property type="evidence" value="ECO:0007669"/>
    <property type="project" value="InterPro"/>
</dbReference>
<dbReference type="PANTHER" id="PTHR42930">
    <property type="entry name" value="PHOSPHATE-SPECIFIC TRANSPORT SYSTEM ACCESSORY PROTEIN PHOU"/>
    <property type="match status" value="1"/>
</dbReference>
<evidence type="ECO:0000256" key="1">
    <source>
        <dbReference type="ARBA" id="ARBA00004496"/>
    </source>
</evidence>
<evidence type="ECO:0000256" key="4">
    <source>
        <dbReference type="ARBA" id="ARBA00022448"/>
    </source>
</evidence>
<keyword evidence="6 7" id="KW-0592">Phosphate transport</keyword>
<keyword evidence="5 7" id="KW-0963">Cytoplasm</keyword>
<comment type="subcellular location">
    <subcellularLocation>
        <location evidence="1 7">Cytoplasm</location>
    </subcellularLocation>
</comment>
<evidence type="ECO:0000256" key="3">
    <source>
        <dbReference type="ARBA" id="ARBA00011738"/>
    </source>
</evidence>
<feature type="domain" description="PhoU" evidence="8">
    <location>
        <begin position="123"/>
        <end position="203"/>
    </location>
</feature>
<accession>A0A7T0PFG1</accession>
<dbReference type="PANTHER" id="PTHR42930:SF3">
    <property type="entry name" value="PHOSPHATE-SPECIFIC TRANSPORT SYSTEM ACCESSORY PROTEIN PHOU"/>
    <property type="match status" value="1"/>
</dbReference>
<evidence type="ECO:0000313" key="9">
    <source>
        <dbReference type="EMBL" id="QPK82947.1"/>
    </source>
</evidence>
<dbReference type="FunFam" id="1.20.58.220:FF:000004">
    <property type="entry name" value="Phosphate-specific transport system accessory protein PhoU"/>
    <property type="match status" value="1"/>
</dbReference>
<dbReference type="InterPro" id="IPR028366">
    <property type="entry name" value="PhoU"/>
</dbReference>
<keyword evidence="4 7" id="KW-0813">Transport</keyword>
<feature type="domain" description="PhoU" evidence="8">
    <location>
        <begin position="16"/>
        <end position="103"/>
    </location>
</feature>
<dbReference type="InterPro" id="IPR026022">
    <property type="entry name" value="PhoU_dom"/>
</dbReference>
<proteinExistence type="inferred from homology"/>
<dbReference type="KEGG" id="cqn:G7Y29_08865"/>
<dbReference type="Gene3D" id="1.20.58.220">
    <property type="entry name" value="Phosphate transport system protein phou homolog 2, domain 2"/>
    <property type="match status" value="1"/>
</dbReference>
<dbReference type="GO" id="GO:0030643">
    <property type="term" value="P:intracellular phosphate ion homeostasis"/>
    <property type="evidence" value="ECO:0007669"/>
    <property type="project" value="InterPro"/>
</dbReference>
<dbReference type="SUPFAM" id="SSF109755">
    <property type="entry name" value="PhoU-like"/>
    <property type="match status" value="1"/>
</dbReference>
<gene>
    <name evidence="9" type="primary">phoU</name>
    <name evidence="9" type="ORF">G7Y29_08865</name>
</gene>
<organism evidence="9 10">
    <name type="scientific">Corynebacterium qintianiae</name>
    <dbReference type="NCBI Taxonomy" id="2709392"/>
    <lineage>
        <taxon>Bacteria</taxon>
        <taxon>Bacillati</taxon>
        <taxon>Actinomycetota</taxon>
        <taxon>Actinomycetes</taxon>
        <taxon>Mycobacteriales</taxon>
        <taxon>Corynebacteriaceae</taxon>
        <taxon>Corynebacterium</taxon>
    </lineage>
</organism>
<dbReference type="AlphaFoldDB" id="A0A7T0PFG1"/>
<keyword evidence="10" id="KW-1185">Reference proteome</keyword>
<evidence type="ECO:0000256" key="7">
    <source>
        <dbReference type="PIRNR" id="PIRNR003107"/>
    </source>
</evidence>
<evidence type="ECO:0000259" key="8">
    <source>
        <dbReference type="Pfam" id="PF01895"/>
    </source>
</evidence>
<evidence type="ECO:0000256" key="5">
    <source>
        <dbReference type="ARBA" id="ARBA00022490"/>
    </source>
</evidence>
<dbReference type="PIRSF" id="PIRSF003107">
    <property type="entry name" value="PhoU"/>
    <property type="match status" value="1"/>
</dbReference>
<dbReference type="EMBL" id="CP064955">
    <property type="protein sequence ID" value="QPK82947.1"/>
    <property type="molecule type" value="Genomic_DNA"/>
</dbReference>
<comment type="subunit">
    <text evidence="3 7">Homodimer.</text>
</comment>
<comment type="similarity">
    <text evidence="2 7">Belongs to the PhoU family.</text>
</comment>